<gene>
    <name evidence="1" type="ORF">SGFS_017780</name>
</gene>
<keyword evidence="2" id="KW-1185">Reference proteome</keyword>
<evidence type="ECO:0000313" key="2">
    <source>
        <dbReference type="Proteomes" id="UP001321542"/>
    </source>
</evidence>
<dbReference type="Proteomes" id="UP001321542">
    <property type="component" value="Chromosome"/>
</dbReference>
<organism evidence="1 2">
    <name type="scientific">Streptomyces graminofaciens</name>
    <dbReference type="NCBI Taxonomy" id="68212"/>
    <lineage>
        <taxon>Bacteria</taxon>
        <taxon>Bacillati</taxon>
        <taxon>Actinomycetota</taxon>
        <taxon>Actinomycetes</taxon>
        <taxon>Kitasatosporales</taxon>
        <taxon>Streptomycetaceae</taxon>
        <taxon>Streptomyces</taxon>
    </lineage>
</organism>
<name>A0ABM7F3Y6_9ACTN</name>
<reference evidence="1 2" key="1">
    <citation type="journal article" date="2010" name="ChemBioChem">
        <title>Cloning and characterization of the biosynthetic gene cluster of 16-membered macrolide antibiotic FD-891: involvement of a dual functional cytochrome P450 monooxygenase catalyzing epoxidation and hydroxylation.</title>
        <authorList>
            <person name="Kudo F."/>
            <person name="Motegi A."/>
            <person name="Mizoue K."/>
            <person name="Eguchi T."/>
        </authorList>
    </citation>
    <scope>NUCLEOTIDE SEQUENCE [LARGE SCALE GENOMIC DNA]</scope>
    <source>
        <strain evidence="1 2">A-8890</strain>
    </source>
</reference>
<proteinExistence type="predicted"/>
<evidence type="ECO:0000313" key="1">
    <source>
        <dbReference type="EMBL" id="BBC30484.1"/>
    </source>
</evidence>
<accession>A0ABM7F3Y6</accession>
<protein>
    <submittedName>
        <fullName evidence="1">Uncharacterized protein</fullName>
    </submittedName>
</protein>
<reference evidence="1 2" key="2">
    <citation type="journal article" date="2023" name="ChemBioChem">
        <title>Acyltransferase Domain Exchange between Two Independent Type I Polyketide Synthases in the Same Producer Strain of Macrolide Antibiotics.</title>
        <authorList>
            <person name="Kudo F."/>
            <person name="Kishikawa K."/>
            <person name="Tsuboi K."/>
            <person name="Kido T."/>
            <person name="Usui T."/>
            <person name="Hashimoto J."/>
            <person name="Shin-Ya K."/>
            <person name="Miyanaga A."/>
            <person name="Eguchi T."/>
        </authorList>
    </citation>
    <scope>NUCLEOTIDE SEQUENCE [LARGE SCALE GENOMIC DNA]</scope>
    <source>
        <strain evidence="1 2">A-8890</strain>
    </source>
</reference>
<dbReference type="EMBL" id="AP018448">
    <property type="protein sequence ID" value="BBC30484.1"/>
    <property type="molecule type" value="Genomic_DNA"/>
</dbReference>
<sequence>MIGQPDTDLLSVQQLLRETGEDWDRRAHRLSVLSGPAFSVARHWHDRRPRDPDALVLRAWSQWTWLRRAAADPSWSAGASLIDVRGTLDLCTLAAGLRPYDPMPWVIRLGLLRLDGQPRSALLPTWSEVRSRDPWNRAACLEALGYLSPAEQGSLTDLLAFVDSMRAEMPSDAPAISLPLTAGVLLYHRRLGQVGLVSQLEASRYWSQPDAVRTLDRSLEELLSPGFLGTAAALADLNLLAYALAKADRLQDAGRVFVKLDGIVTSWPWGRDGDPVEAFTQWQRRVFR</sequence>